<proteinExistence type="predicted"/>
<dbReference type="RefSeq" id="XP_028462557.1">
    <property type="nucleotide sequence ID" value="XM_028614630.1"/>
</dbReference>
<accession>A0A3N2PJQ1</accession>
<reference evidence="2 3" key="1">
    <citation type="journal article" date="2018" name="Mol. Ecol.">
        <title>The obligate alkalophilic soda-lake fungus Sodiomyces alkalinus has shifted to a protein diet.</title>
        <authorList>
            <person name="Grum-Grzhimaylo A.A."/>
            <person name="Falkoski D.L."/>
            <person name="van den Heuvel J."/>
            <person name="Valero-Jimenez C.A."/>
            <person name="Min B."/>
            <person name="Choi I.G."/>
            <person name="Lipzen A."/>
            <person name="Daum C.G."/>
            <person name="Aanen D.K."/>
            <person name="Tsang A."/>
            <person name="Henrissat B."/>
            <person name="Bilanenko E.N."/>
            <person name="de Vries R.P."/>
            <person name="van Kan J.A.L."/>
            <person name="Grigoriev I.V."/>
            <person name="Debets A.J.M."/>
        </authorList>
    </citation>
    <scope>NUCLEOTIDE SEQUENCE [LARGE SCALE GENOMIC DNA]</scope>
    <source>
        <strain evidence="2 3">F11</strain>
    </source>
</reference>
<keyword evidence="3" id="KW-1185">Reference proteome</keyword>
<dbReference type="EMBL" id="ML119066">
    <property type="protein sequence ID" value="ROT34751.1"/>
    <property type="molecule type" value="Genomic_DNA"/>
</dbReference>
<dbReference type="GeneID" id="39583108"/>
<gene>
    <name evidence="2" type="ORF">SODALDRAFT_364264</name>
</gene>
<sequence length="62" mass="6745">MSSMCCTSKTVLALRNWLPGFALATQAATTCCPTSSRTTIVILGRIWGREQGSRQQPYPSLP</sequence>
<evidence type="ECO:0000313" key="2">
    <source>
        <dbReference type="EMBL" id="ROT34751.1"/>
    </source>
</evidence>
<keyword evidence="1" id="KW-0732">Signal</keyword>
<evidence type="ECO:0008006" key="4">
    <source>
        <dbReference type="Google" id="ProtNLM"/>
    </source>
</evidence>
<dbReference type="AlphaFoldDB" id="A0A3N2PJQ1"/>
<organism evidence="2 3">
    <name type="scientific">Sodiomyces alkalinus (strain CBS 110278 / VKM F-3762 / F11)</name>
    <name type="common">Alkaliphilic filamentous fungus</name>
    <dbReference type="NCBI Taxonomy" id="1314773"/>
    <lineage>
        <taxon>Eukaryota</taxon>
        <taxon>Fungi</taxon>
        <taxon>Dikarya</taxon>
        <taxon>Ascomycota</taxon>
        <taxon>Pezizomycotina</taxon>
        <taxon>Sordariomycetes</taxon>
        <taxon>Hypocreomycetidae</taxon>
        <taxon>Glomerellales</taxon>
        <taxon>Plectosphaerellaceae</taxon>
        <taxon>Sodiomyces</taxon>
    </lineage>
</organism>
<name>A0A3N2PJQ1_SODAK</name>
<feature type="signal peptide" evidence="1">
    <location>
        <begin position="1"/>
        <end position="24"/>
    </location>
</feature>
<evidence type="ECO:0000256" key="1">
    <source>
        <dbReference type="SAM" id="SignalP"/>
    </source>
</evidence>
<feature type="chain" id="PRO_5018264115" description="Secreted protein" evidence="1">
    <location>
        <begin position="25"/>
        <end position="62"/>
    </location>
</feature>
<evidence type="ECO:0000313" key="3">
    <source>
        <dbReference type="Proteomes" id="UP000272025"/>
    </source>
</evidence>
<dbReference type="Proteomes" id="UP000272025">
    <property type="component" value="Unassembled WGS sequence"/>
</dbReference>
<protein>
    <recommendedName>
        <fullName evidence="4">Secreted protein</fullName>
    </recommendedName>
</protein>